<dbReference type="Pfam" id="PF18765">
    <property type="entry name" value="Polbeta"/>
    <property type="match status" value="1"/>
</dbReference>
<comment type="caution">
    <text evidence="2">The sequence shown here is derived from an EMBL/GenBank/DDBJ whole genome shotgun (WGS) entry which is preliminary data.</text>
</comment>
<dbReference type="InterPro" id="IPR036390">
    <property type="entry name" value="WH_DNA-bd_sf"/>
</dbReference>
<dbReference type="InterPro" id="IPR043519">
    <property type="entry name" value="NT_sf"/>
</dbReference>
<gene>
    <name evidence="2" type="ORF">HMA55_05345</name>
</gene>
<evidence type="ECO:0000313" key="2">
    <source>
        <dbReference type="EMBL" id="MBA1837332.1"/>
    </source>
</evidence>
<protein>
    <recommendedName>
        <fullName evidence="1">Polymerase beta nucleotidyltransferase domain-containing protein</fullName>
    </recommendedName>
</protein>
<dbReference type="EMBL" id="JABFED010000002">
    <property type="protein sequence ID" value="MBA1837332.1"/>
    <property type="molecule type" value="Genomic_DNA"/>
</dbReference>
<dbReference type="Gene3D" id="3.30.460.10">
    <property type="entry name" value="Beta Polymerase, domain 2"/>
    <property type="match status" value="1"/>
</dbReference>
<dbReference type="AlphaFoldDB" id="A0A7V8UU36"/>
<dbReference type="SUPFAM" id="SSF81301">
    <property type="entry name" value="Nucleotidyltransferase"/>
    <property type="match status" value="1"/>
</dbReference>
<proteinExistence type="predicted"/>
<accession>A0A7V8UU36</accession>
<dbReference type="RefSeq" id="WP_181192017.1">
    <property type="nucleotide sequence ID" value="NZ_JABFED010000002.1"/>
</dbReference>
<dbReference type="InterPro" id="IPR041633">
    <property type="entry name" value="Polbeta"/>
</dbReference>
<evidence type="ECO:0000259" key="1">
    <source>
        <dbReference type="Pfam" id="PF18765"/>
    </source>
</evidence>
<reference evidence="2 3" key="1">
    <citation type="submission" date="2020-05" db="EMBL/GenBank/DDBJ databases">
        <title>Descriptions of Corynebacterium xxxx sp. nov., Corynebacterium yyyy sp. nov. and Corynebacterium zzzz sp. nov.</title>
        <authorList>
            <person name="Zhang G."/>
        </authorList>
    </citation>
    <scope>NUCLEOTIDE SEQUENCE [LARGE SCALE GENOMIC DNA]</scope>
    <source>
        <strain evidence="3">zg-913</strain>
    </source>
</reference>
<dbReference type="CDD" id="cd05403">
    <property type="entry name" value="NT_KNTase_like"/>
    <property type="match status" value="1"/>
</dbReference>
<sequence length="214" mass="22747">MKLQNPFTAICSDANSAVLLALGRAPVELTAQQVHGLAAGPSLSSVRRSLERLAQGGVIHERVLGQVRGYSLNQQHLLAGPIQDIAHATAELHSRIAQCVESWPVVVAGCVLFGSAARGEMEDSSDIDLLILMDNESAALKAESGVYELSRQVEAWTGAPANVVVWTADQDYPGAILDNIVGEGKTIYGDPQRVRGILRGIRGTASGQRKDRTG</sequence>
<dbReference type="Proteomes" id="UP000577408">
    <property type="component" value="Unassembled WGS sequence"/>
</dbReference>
<evidence type="ECO:0000313" key="3">
    <source>
        <dbReference type="Proteomes" id="UP000577408"/>
    </source>
</evidence>
<keyword evidence="3" id="KW-1185">Reference proteome</keyword>
<dbReference type="SUPFAM" id="SSF46785">
    <property type="entry name" value="Winged helix' DNA-binding domain"/>
    <property type="match status" value="1"/>
</dbReference>
<organism evidence="2 3">
    <name type="scientific">Corynebacterium wankanglinii</name>
    <dbReference type="NCBI Taxonomy" id="2735136"/>
    <lineage>
        <taxon>Bacteria</taxon>
        <taxon>Bacillati</taxon>
        <taxon>Actinomycetota</taxon>
        <taxon>Actinomycetes</taxon>
        <taxon>Mycobacteriales</taxon>
        <taxon>Corynebacteriaceae</taxon>
        <taxon>Corynebacterium</taxon>
    </lineage>
</organism>
<name>A0A7V8UU36_9CORY</name>
<feature type="domain" description="Polymerase beta nucleotidyltransferase" evidence="1">
    <location>
        <begin position="107"/>
        <end position="190"/>
    </location>
</feature>